<feature type="domain" description="LIM zinc-binding" evidence="6">
    <location>
        <begin position="50"/>
        <end position="110"/>
    </location>
</feature>
<feature type="region of interest" description="Disordered" evidence="5">
    <location>
        <begin position="109"/>
        <end position="143"/>
    </location>
</feature>
<evidence type="ECO:0000256" key="3">
    <source>
        <dbReference type="ARBA" id="ARBA00023038"/>
    </source>
</evidence>
<keyword evidence="8" id="KW-1185">Reference proteome</keyword>
<sequence>MIYQNSSRLQNVEKEFAQKLNVEGTESRPSDNKPTQPIEDQQEFQPIRPEMCVACQKPVYPMEKITADKLIFHKLCFVCKQCKKKLSIQNYTPFHGEFYCVFHSKQQFRKKGNSDEGFGNEAQRDREATSKQQLSAYSKSPVS</sequence>
<dbReference type="GO" id="GO:0046872">
    <property type="term" value="F:metal ion binding"/>
    <property type="evidence" value="ECO:0007669"/>
    <property type="project" value="UniProtKB-KW"/>
</dbReference>
<keyword evidence="2 4" id="KW-0862">Zinc</keyword>
<name>A0A3P8WR60_CYNSE</name>
<reference evidence="7" key="2">
    <citation type="submission" date="2025-08" db="UniProtKB">
        <authorList>
            <consortium name="Ensembl"/>
        </authorList>
    </citation>
    <scope>IDENTIFICATION</scope>
</reference>
<evidence type="ECO:0000256" key="2">
    <source>
        <dbReference type="ARBA" id="ARBA00022833"/>
    </source>
</evidence>
<evidence type="ECO:0000313" key="8">
    <source>
        <dbReference type="Proteomes" id="UP000265120"/>
    </source>
</evidence>
<keyword evidence="1 4" id="KW-0479">Metal-binding</keyword>
<feature type="compositionally biased region" description="Polar residues" evidence="5">
    <location>
        <begin position="130"/>
        <end position="143"/>
    </location>
</feature>
<dbReference type="Gene3D" id="2.10.110.10">
    <property type="entry name" value="Cysteine Rich Protein"/>
    <property type="match status" value="1"/>
</dbReference>
<dbReference type="PANTHER" id="PTHR24206">
    <property type="entry name" value="OS06G0237300 PROTEIN"/>
    <property type="match status" value="1"/>
</dbReference>
<dbReference type="Pfam" id="PF00412">
    <property type="entry name" value="LIM"/>
    <property type="match status" value="1"/>
</dbReference>
<accession>A0A3P8WR60</accession>
<dbReference type="CDD" id="cd09358">
    <property type="entry name" value="LIM_Mical_like"/>
    <property type="match status" value="1"/>
</dbReference>
<feature type="region of interest" description="Disordered" evidence="5">
    <location>
        <begin position="20"/>
        <end position="44"/>
    </location>
</feature>
<evidence type="ECO:0000256" key="5">
    <source>
        <dbReference type="SAM" id="MobiDB-lite"/>
    </source>
</evidence>
<evidence type="ECO:0000313" key="7">
    <source>
        <dbReference type="Ensembl" id="ENSCSEP00000027981.1"/>
    </source>
</evidence>
<proteinExistence type="predicted"/>
<dbReference type="Proteomes" id="UP000265120">
    <property type="component" value="Chromosome 3"/>
</dbReference>
<evidence type="ECO:0000256" key="4">
    <source>
        <dbReference type="PROSITE-ProRule" id="PRU00125"/>
    </source>
</evidence>
<evidence type="ECO:0000259" key="6">
    <source>
        <dbReference type="PROSITE" id="PS50023"/>
    </source>
</evidence>
<evidence type="ECO:0000256" key="1">
    <source>
        <dbReference type="ARBA" id="ARBA00022723"/>
    </source>
</evidence>
<dbReference type="InterPro" id="IPR001781">
    <property type="entry name" value="Znf_LIM"/>
</dbReference>
<protein>
    <recommendedName>
        <fullName evidence="6">LIM zinc-binding domain-containing protein</fullName>
    </recommendedName>
</protein>
<keyword evidence="3 4" id="KW-0440">LIM domain</keyword>
<reference evidence="7 8" key="1">
    <citation type="journal article" date="2014" name="Nat. Genet.">
        <title>Whole-genome sequence of a flatfish provides insights into ZW sex chromosome evolution and adaptation to a benthic lifestyle.</title>
        <authorList>
            <person name="Chen S."/>
            <person name="Zhang G."/>
            <person name="Shao C."/>
            <person name="Huang Q."/>
            <person name="Liu G."/>
            <person name="Zhang P."/>
            <person name="Song W."/>
            <person name="An N."/>
            <person name="Chalopin D."/>
            <person name="Volff J.N."/>
            <person name="Hong Y."/>
            <person name="Li Q."/>
            <person name="Sha Z."/>
            <person name="Zhou H."/>
            <person name="Xie M."/>
            <person name="Yu Q."/>
            <person name="Liu Y."/>
            <person name="Xiang H."/>
            <person name="Wang N."/>
            <person name="Wu K."/>
            <person name="Yang C."/>
            <person name="Zhou Q."/>
            <person name="Liao X."/>
            <person name="Yang L."/>
            <person name="Hu Q."/>
            <person name="Zhang J."/>
            <person name="Meng L."/>
            <person name="Jin L."/>
            <person name="Tian Y."/>
            <person name="Lian J."/>
            <person name="Yang J."/>
            <person name="Miao G."/>
            <person name="Liu S."/>
            <person name="Liang Z."/>
            <person name="Yan F."/>
            <person name="Li Y."/>
            <person name="Sun B."/>
            <person name="Zhang H."/>
            <person name="Zhang J."/>
            <person name="Zhu Y."/>
            <person name="Du M."/>
            <person name="Zhao Y."/>
            <person name="Schartl M."/>
            <person name="Tang Q."/>
            <person name="Wang J."/>
        </authorList>
    </citation>
    <scope>NUCLEOTIDE SEQUENCE</scope>
</reference>
<dbReference type="PROSITE" id="PS00478">
    <property type="entry name" value="LIM_DOMAIN_1"/>
    <property type="match status" value="1"/>
</dbReference>
<dbReference type="GeneTree" id="ENSGT00940000158377"/>
<reference evidence="7" key="3">
    <citation type="submission" date="2025-09" db="UniProtKB">
        <authorList>
            <consortium name="Ensembl"/>
        </authorList>
    </citation>
    <scope>IDENTIFICATION</scope>
</reference>
<dbReference type="Ensembl" id="ENSCSET00000028356.1">
    <property type="protein sequence ID" value="ENSCSEP00000027981.1"/>
    <property type="gene ID" value="ENSCSEG00000017880.1"/>
</dbReference>
<organism evidence="7 8">
    <name type="scientific">Cynoglossus semilaevis</name>
    <name type="common">Tongue sole</name>
    <dbReference type="NCBI Taxonomy" id="244447"/>
    <lineage>
        <taxon>Eukaryota</taxon>
        <taxon>Metazoa</taxon>
        <taxon>Chordata</taxon>
        <taxon>Craniata</taxon>
        <taxon>Vertebrata</taxon>
        <taxon>Euteleostomi</taxon>
        <taxon>Actinopterygii</taxon>
        <taxon>Neopterygii</taxon>
        <taxon>Teleostei</taxon>
        <taxon>Neoteleostei</taxon>
        <taxon>Acanthomorphata</taxon>
        <taxon>Carangaria</taxon>
        <taxon>Pleuronectiformes</taxon>
        <taxon>Pleuronectoidei</taxon>
        <taxon>Cynoglossidae</taxon>
        <taxon>Cynoglossinae</taxon>
        <taxon>Cynoglossus</taxon>
    </lineage>
</organism>
<dbReference type="SMART" id="SM00132">
    <property type="entry name" value="LIM"/>
    <property type="match status" value="1"/>
</dbReference>
<dbReference type="SUPFAM" id="SSF57716">
    <property type="entry name" value="Glucocorticoid receptor-like (DNA-binding domain)"/>
    <property type="match status" value="2"/>
</dbReference>
<dbReference type="PROSITE" id="PS50023">
    <property type="entry name" value="LIM_DOMAIN_2"/>
    <property type="match status" value="1"/>
</dbReference>
<dbReference type="AlphaFoldDB" id="A0A3P8WR60"/>